<dbReference type="Pfam" id="PF00001">
    <property type="entry name" value="7tm_1"/>
    <property type="match status" value="2"/>
</dbReference>
<gene>
    <name evidence="10" type="ORF">CTOB1V02_LOCUS5721</name>
</gene>
<dbReference type="FunFam" id="1.20.1070.10:FF:000312">
    <property type="entry name" value="protein trapped in endoderm-1"/>
    <property type="match status" value="1"/>
</dbReference>
<dbReference type="Gene3D" id="1.20.1070.10">
    <property type="entry name" value="Rhodopsin 7-helix transmembrane proteins"/>
    <property type="match status" value="2"/>
</dbReference>
<dbReference type="EMBL" id="OB661274">
    <property type="protein sequence ID" value="CAD7227826.1"/>
    <property type="molecule type" value="Genomic_DNA"/>
</dbReference>
<keyword evidence="9" id="KW-0807">Transducer</keyword>
<dbReference type="GO" id="GO:0005886">
    <property type="term" value="C:plasma membrane"/>
    <property type="evidence" value="ECO:0007669"/>
    <property type="project" value="UniProtKB-SubCell"/>
</dbReference>
<keyword evidence="4" id="KW-0812">Transmembrane</keyword>
<dbReference type="SUPFAM" id="SSF81321">
    <property type="entry name" value="Family A G protein-coupled receptor-like"/>
    <property type="match status" value="2"/>
</dbReference>
<evidence type="ECO:0000256" key="9">
    <source>
        <dbReference type="ARBA" id="ARBA00023224"/>
    </source>
</evidence>
<evidence type="ECO:0000256" key="2">
    <source>
        <dbReference type="ARBA" id="ARBA00010663"/>
    </source>
</evidence>
<keyword evidence="3" id="KW-1003">Cell membrane</keyword>
<dbReference type="PRINTS" id="PR00237">
    <property type="entry name" value="GPCRRHODOPSN"/>
</dbReference>
<keyword evidence="7" id="KW-0472">Membrane</keyword>
<dbReference type="AlphaFoldDB" id="A0A7R8WER5"/>
<keyword evidence="6" id="KW-0297">G-protein coupled receptor</keyword>
<evidence type="ECO:0000256" key="3">
    <source>
        <dbReference type="ARBA" id="ARBA00022475"/>
    </source>
</evidence>
<protein>
    <submittedName>
        <fullName evidence="10">Uncharacterized protein</fullName>
    </submittedName>
</protein>
<evidence type="ECO:0000256" key="1">
    <source>
        <dbReference type="ARBA" id="ARBA00004651"/>
    </source>
</evidence>
<proteinExistence type="inferred from homology"/>
<organism evidence="10">
    <name type="scientific">Cyprideis torosa</name>
    <dbReference type="NCBI Taxonomy" id="163714"/>
    <lineage>
        <taxon>Eukaryota</taxon>
        <taxon>Metazoa</taxon>
        <taxon>Ecdysozoa</taxon>
        <taxon>Arthropoda</taxon>
        <taxon>Crustacea</taxon>
        <taxon>Oligostraca</taxon>
        <taxon>Ostracoda</taxon>
        <taxon>Podocopa</taxon>
        <taxon>Podocopida</taxon>
        <taxon>Cytherocopina</taxon>
        <taxon>Cytheroidea</taxon>
        <taxon>Cytherideidae</taxon>
        <taxon>Cyprideis</taxon>
    </lineage>
</organism>
<dbReference type="OrthoDB" id="6117944at2759"/>
<dbReference type="PANTHER" id="PTHR24228:SF71">
    <property type="entry name" value="PROTEIN TRAPPED IN ENDODERM-1"/>
    <property type="match status" value="1"/>
</dbReference>
<evidence type="ECO:0000256" key="7">
    <source>
        <dbReference type="ARBA" id="ARBA00023136"/>
    </source>
</evidence>
<keyword evidence="8" id="KW-0675">Receptor</keyword>
<evidence type="ECO:0000256" key="6">
    <source>
        <dbReference type="ARBA" id="ARBA00023040"/>
    </source>
</evidence>
<comment type="subcellular location">
    <subcellularLocation>
        <location evidence="1">Cell membrane</location>
        <topology evidence="1">Multi-pass membrane protein</topology>
    </subcellularLocation>
</comment>
<comment type="similarity">
    <text evidence="2">Belongs to the G-protein coupled receptor 1 family.</text>
</comment>
<dbReference type="GO" id="GO:0004930">
    <property type="term" value="F:G protein-coupled receptor activity"/>
    <property type="evidence" value="ECO:0007669"/>
    <property type="project" value="UniProtKB-KW"/>
</dbReference>
<dbReference type="InterPro" id="IPR000276">
    <property type="entry name" value="GPCR_Rhodpsn"/>
</dbReference>
<evidence type="ECO:0000256" key="8">
    <source>
        <dbReference type="ARBA" id="ARBA00023170"/>
    </source>
</evidence>
<dbReference type="SMART" id="SM01381">
    <property type="entry name" value="7TM_GPCR_Srsx"/>
    <property type="match status" value="1"/>
</dbReference>
<dbReference type="InterPro" id="IPR017452">
    <property type="entry name" value="GPCR_Rhodpsn_7TM"/>
</dbReference>
<evidence type="ECO:0000256" key="5">
    <source>
        <dbReference type="ARBA" id="ARBA00022989"/>
    </source>
</evidence>
<evidence type="ECO:0000256" key="4">
    <source>
        <dbReference type="ARBA" id="ARBA00022692"/>
    </source>
</evidence>
<dbReference type="PANTHER" id="PTHR24228">
    <property type="entry name" value="B2 BRADYKININ RECEPTOR/ANGIOTENSIN II RECEPTOR"/>
    <property type="match status" value="1"/>
</dbReference>
<keyword evidence="5" id="KW-1133">Transmembrane helix</keyword>
<reference evidence="10" key="1">
    <citation type="submission" date="2020-11" db="EMBL/GenBank/DDBJ databases">
        <authorList>
            <person name="Tran Van P."/>
        </authorList>
    </citation>
    <scope>NUCLEOTIDE SEQUENCE</scope>
</reference>
<dbReference type="PROSITE" id="PS50262">
    <property type="entry name" value="G_PROTEIN_RECEP_F1_2"/>
    <property type="match status" value="2"/>
</dbReference>
<evidence type="ECO:0000313" key="10">
    <source>
        <dbReference type="EMBL" id="CAD7227826.1"/>
    </source>
</evidence>
<accession>A0A7R8WER5</accession>
<name>A0A7R8WER5_9CRUS</name>
<sequence length="469" mass="52277">MSVENSTVATVTLFENESVVVSGTSESAEDVVDRVFIHYPRGATIFASIAAISFVLIGVTGNLITVLALWRSAKLRAQATTLFVISLAASDLIFCAFNLTLTATRYISEAWILGDTLCEIFPVFFYGNVAASLLSMVAITLCRWTEESPSAYLLLCSIGLGETRSGPTGEFVFEVATTLFVISLAASDLIFCAFNLTLTATRYISEAWILGDTLCEIFPVFFYGNVAASLLSMVAITLCRYVLITHPDRYGRIFQIRNVWCTIAVVWIFSYGIMLPPLFKVWGRLGLDPRTFSCTILKYQGQSPKKFLFLTGILIPCLVIISSYTCIFWKVRRSRRNVRSHGNQDGFPSKTENRRSSIQRKEDLRMTKMMLSIFIAFIACFIPLMVVNVADDDVHFPIVHVMASVLAWASAVINPFIYAFSNRLYRSAFKKLLNLSEKPRSGLSTSGKTFLTEMKGQYTQRPPTSVAVH</sequence>